<evidence type="ECO:0000313" key="1">
    <source>
        <dbReference type="EMBL" id="AGZ40117.1"/>
    </source>
</evidence>
<dbReference type="InterPro" id="IPR022536">
    <property type="entry name" value="EspC"/>
</dbReference>
<keyword evidence="2" id="KW-1185">Reference proteome</keyword>
<dbReference type="STRING" id="1246995.AFR_09140"/>
<sequence length="110" mass="11966">MSFEVDPQAVRKYADELAAVRRAADTANAYVNKHGSFSTHESGLMGYISGAHADFVASLNTMLKHLMDLADSSEVALKQLAAKYEQTDESAAAKVDSTYPVVPRTSFKHD</sequence>
<dbReference type="PATRIC" id="fig|1246995.3.peg.1859"/>
<dbReference type="HOGENOM" id="CLU_2165536_0_0_11"/>
<dbReference type="KEGG" id="afs:AFR_09140"/>
<evidence type="ECO:0008006" key="3">
    <source>
        <dbReference type="Google" id="ProtNLM"/>
    </source>
</evidence>
<dbReference type="OrthoDB" id="3297891at2"/>
<name>U5VTK2_9ACTN</name>
<accession>U5VTK2</accession>
<dbReference type="AlphaFoldDB" id="U5VTK2"/>
<proteinExistence type="predicted"/>
<organism evidence="1 2">
    <name type="scientific">Actinoplanes friuliensis DSM 7358</name>
    <dbReference type="NCBI Taxonomy" id="1246995"/>
    <lineage>
        <taxon>Bacteria</taxon>
        <taxon>Bacillati</taxon>
        <taxon>Actinomycetota</taxon>
        <taxon>Actinomycetes</taxon>
        <taxon>Micromonosporales</taxon>
        <taxon>Micromonosporaceae</taxon>
        <taxon>Actinoplanes</taxon>
    </lineage>
</organism>
<dbReference type="GO" id="GO:0009306">
    <property type="term" value="P:protein secretion"/>
    <property type="evidence" value="ECO:0007669"/>
    <property type="project" value="InterPro"/>
</dbReference>
<dbReference type="RefSeq" id="WP_023359680.1">
    <property type="nucleotide sequence ID" value="NC_022657.1"/>
</dbReference>
<evidence type="ECO:0000313" key="2">
    <source>
        <dbReference type="Proteomes" id="UP000017746"/>
    </source>
</evidence>
<dbReference type="eggNOG" id="ENOG502ZJZN">
    <property type="taxonomic scope" value="Bacteria"/>
</dbReference>
<dbReference type="Pfam" id="PF10824">
    <property type="entry name" value="T7SS_ESX_EspC"/>
    <property type="match status" value="1"/>
</dbReference>
<gene>
    <name evidence="1" type="ORF">AFR_09140</name>
</gene>
<reference evidence="1 2" key="1">
    <citation type="journal article" date="2014" name="J. Biotechnol.">
        <title>Complete genome sequence of the actinobacterium Actinoplanes friuliensis HAG 010964, producer of the lipopeptide antibiotic friulimycin.</title>
        <authorList>
            <person name="Ruckert C."/>
            <person name="Szczepanowski R."/>
            <person name="Albersmeier A."/>
            <person name="Goesmann A."/>
            <person name="Fischer N."/>
            <person name="Steinkamper A."/>
            <person name="Puhler A."/>
            <person name="Biener R."/>
            <person name="Schwartz D."/>
            <person name="Kalinowski J."/>
        </authorList>
    </citation>
    <scope>NUCLEOTIDE SEQUENCE [LARGE SCALE GENOMIC DNA]</scope>
    <source>
        <strain evidence="1 2">DSM 7358</strain>
    </source>
</reference>
<dbReference type="Proteomes" id="UP000017746">
    <property type="component" value="Chromosome"/>
</dbReference>
<protein>
    <recommendedName>
        <fullName evidence="3">ESX-1 secretion-associated protein</fullName>
    </recommendedName>
</protein>
<dbReference type="EMBL" id="CP006272">
    <property type="protein sequence ID" value="AGZ40117.1"/>
    <property type="molecule type" value="Genomic_DNA"/>
</dbReference>